<dbReference type="InterPro" id="IPR006171">
    <property type="entry name" value="TOPRIM_dom"/>
</dbReference>
<dbReference type="Pfam" id="PF01751">
    <property type="entry name" value="Toprim"/>
    <property type="match status" value="1"/>
</dbReference>
<accession>X0XWL6</accession>
<name>X0XWL6_9ZZZZ</name>
<comment type="caution">
    <text evidence="2">The sequence shown here is derived from an EMBL/GenBank/DDBJ whole genome shotgun (WGS) entry which is preliminary data.</text>
</comment>
<proteinExistence type="predicted"/>
<organism evidence="2">
    <name type="scientific">marine sediment metagenome</name>
    <dbReference type="NCBI Taxonomy" id="412755"/>
    <lineage>
        <taxon>unclassified sequences</taxon>
        <taxon>metagenomes</taxon>
        <taxon>ecological metagenomes</taxon>
    </lineage>
</organism>
<dbReference type="PANTHER" id="PTHR42785:SF1">
    <property type="entry name" value="DNA TOPOISOMERASE"/>
    <property type="match status" value="1"/>
</dbReference>
<dbReference type="SUPFAM" id="SSF56712">
    <property type="entry name" value="Prokaryotic type I DNA topoisomerase"/>
    <property type="match status" value="1"/>
</dbReference>
<dbReference type="InterPro" id="IPR000380">
    <property type="entry name" value="Topo_IA"/>
</dbReference>
<feature type="non-terminal residue" evidence="2">
    <location>
        <position position="95"/>
    </location>
</feature>
<protein>
    <recommendedName>
        <fullName evidence="1">Toprim domain-containing protein</fullName>
    </recommendedName>
</protein>
<reference evidence="2" key="1">
    <citation type="journal article" date="2014" name="Front. Microbiol.">
        <title>High frequency of phylogenetically diverse reductive dehalogenase-homologous genes in deep subseafloor sedimentary metagenomes.</title>
        <authorList>
            <person name="Kawai M."/>
            <person name="Futagami T."/>
            <person name="Toyoda A."/>
            <person name="Takaki Y."/>
            <person name="Nishi S."/>
            <person name="Hori S."/>
            <person name="Arai W."/>
            <person name="Tsubouchi T."/>
            <person name="Morono Y."/>
            <person name="Uchiyama I."/>
            <person name="Ito T."/>
            <person name="Fujiyama A."/>
            <person name="Inagaki F."/>
            <person name="Takami H."/>
        </authorList>
    </citation>
    <scope>NUCLEOTIDE SEQUENCE</scope>
    <source>
        <strain evidence="2">Expedition CK06-06</strain>
    </source>
</reference>
<feature type="domain" description="Toprim" evidence="1">
    <location>
        <begin position="3"/>
        <end position="95"/>
    </location>
</feature>
<evidence type="ECO:0000313" key="2">
    <source>
        <dbReference type="EMBL" id="GAG47765.1"/>
    </source>
</evidence>
<dbReference type="InterPro" id="IPR023405">
    <property type="entry name" value="Topo_IA_core_domain"/>
</dbReference>
<sequence>MARKLVIVESPAKARTVGRMLGTSYSIKASLGHVRDLTKWGLGVDVKGGFNPRYQVPKEKKKVVQEISEAVKKASTVYLATDPDREGEAIAWHLV</sequence>
<dbReference type="GO" id="GO:0003917">
    <property type="term" value="F:DNA topoisomerase type I (single strand cut, ATP-independent) activity"/>
    <property type="evidence" value="ECO:0007669"/>
    <property type="project" value="InterPro"/>
</dbReference>
<evidence type="ECO:0000259" key="1">
    <source>
        <dbReference type="PROSITE" id="PS50880"/>
    </source>
</evidence>
<dbReference type="AlphaFoldDB" id="X0XWL6"/>
<dbReference type="PANTHER" id="PTHR42785">
    <property type="entry name" value="DNA TOPOISOMERASE, TYPE IA, CORE"/>
    <property type="match status" value="1"/>
</dbReference>
<dbReference type="GO" id="GO:0003677">
    <property type="term" value="F:DNA binding"/>
    <property type="evidence" value="ECO:0007669"/>
    <property type="project" value="InterPro"/>
</dbReference>
<dbReference type="Gene3D" id="3.40.50.140">
    <property type="match status" value="1"/>
</dbReference>
<dbReference type="EMBL" id="BARS01057005">
    <property type="protein sequence ID" value="GAG47765.1"/>
    <property type="molecule type" value="Genomic_DNA"/>
</dbReference>
<dbReference type="GO" id="GO:0006265">
    <property type="term" value="P:DNA topological change"/>
    <property type="evidence" value="ECO:0007669"/>
    <property type="project" value="InterPro"/>
</dbReference>
<gene>
    <name evidence="2" type="ORF">S01H1_83751</name>
</gene>
<dbReference type="PROSITE" id="PS50880">
    <property type="entry name" value="TOPRIM"/>
    <property type="match status" value="1"/>
</dbReference>
<dbReference type="SMART" id="SM00493">
    <property type="entry name" value="TOPRIM"/>
    <property type="match status" value="1"/>
</dbReference>